<dbReference type="AlphaFoldDB" id="A0A833H5M9"/>
<dbReference type="GO" id="GO:0035999">
    <property type="term" value="P:tetrahydrofolate interconversion"/>
    <property type="evidence" value="ECO:0007669"/>
    <property type="project" value="UniProtKB-UniPathway"/>
</dbReference>
<dbReference type="GO" id="GO:0004489">
    <property type="term" value="F:methylenetetrahydrofolate reductase [NAD(P)H] activity"/>
    <property type="evidence" value="ECO:0007669"/>
    <property type="project" value="InterPro"/>
</dbReference>
<evidence type="ECO:0000256" key="2">
    <source>
        <dbReference type="ARBA" id="ARBA00004777"/>
    </source>
</evidence>
<proteinExistence type="inferred from homology"/>
<sequence>MNKILLEVIPREVNTLLNEVSYVKNSYSQISGINIPDLLRFETRSWEAAVAVKSIFSNVIPHIRAIDFDINNCDPIITFLRENQISSVVVIKGDPPADMSKKVFPTTSIKLIKKLKKEIPSLKVYAAVDQYRAGIRDEFDYIEMKKDAGADGFLTQPFFDLRLIDIFTEKLHGTEVYIGISPVITEKSQSYWESRNRAYFPKDFKLTMDWNTSFAKDVIGYCKKNGLNTYLMPIRINIEEYLASLFGRDTSVIRNT</sequence>
<keyword evidence="3 6" id="KW-0285">Flavoprotein</keyword>
<name>A0A833H5M9_9LEPT</name>
<accession>A0A833H5M9</accession>
<dbReference type="Pfam" id="PF02219">
    <property type="entry name" value="MTHFR"/>
    <property type="match status" value="1"/>
</dbReference>
<dbReference type="GO" id="GO:0006555">
    <property type="term" value="P:methionine metabolic process"/>
    <property type="evidence" value="ECO:0007669"/>
    <property type="project" value="InterPro"/>
</dbReference>
<evidence type="ECO:0000256" key="6">
    <source>
        <dbReference type="RuleBase" id="RU003862"/>
    </source>
</evidence>
<evidence type="ECO:0000256" key="3">
    <source>
        <dbReference type="ARBA" id="ARBA00022630"/>
    </source>
</evidence>
<dbReference type="Gene3D" id="3.20.20.220">
    <property type="match status" value="1"/>
</dbReference>
<dbReference type="InterPro" id="IPR029041">
    <property type="entry name" value="FAD-linked_oxidoreductase-like"/>
</dbReference>
<comment type="caution">
    <text evidence="7">The sequence shown here is derived from an EMBL/GenBank/DDBJ whole genome shotgun (WGS) entry which is preliminary data.</text>
</comment>
<gene>
    <name evidence="7" type="ORF">F9K24_00990</name>
</gene>
<evidence type="ECO:0000256" key="5">
    <source>
        <dbReference type="ARBA" id="ARBA00023002"/>
    </source>
</evidence>
<organism evidence="7 8">
    <name type="scientific">Leptonema illini</name>
    <dbReference type="NCBI Taxonomy" id="183"/>
    <lineage>
        <taxon>Bacteria</taxon>
        <taxon>Pseudomonadati</taxon>
        <taxon>Spirochaetota</taxon>
        <taxon>Spirochaetia</taxon>
        <taxon>Leptospirales</taxon>
        <taxon>Leptospiraceae</taxon>
        <taxon>Leptonema</taxon>
    </lineage>
</organism>
<protein>
    <recommendedName>
        <fullName evidence="6">Methylenetetrahydrofolate reductase</fullName>
    </recommendedName>
</protein>
<evidence type="ECO:0000313" key="7">
    <source>
        <dbReference type="EMBL" id="KAB2935333.1"/>
    </source>
</evidence>
<comment type="similarity">
    <text evidence="6">Belongs to the methylenetetrahydrofolate reductase family.</text>
</comment>
<dbReference type="SUPFAM" id="SSF51730">
    <property type="entry name" value="FAD-linked oxidoreductase"/>
    <property type="match status" value="1"/>
</dbReference>
<keyword evidence="4 6" id="KW-0274">FAD</keyword>
<dbReference type="EMBL" id="WBUI01000001">
    <property type="protein sequence ID" value="KAB2935333.1"/>
    <property type="molecule type" value="Genomic_DNA"/>
</dbReference>
<reference evidence="7 8" key="1">
    <citation type="submission" date="2019-10" db="EMBL/GenBank/DDBJ databases">
        <title>Extracellular Electron Transfer in a Candidatus Methanoperedens spp. Enrichment Culture.</title>
        <authorList>
            <person name="Berger S."/>
            <person name="Rangel Shaw D."/>
            <person name="Berben T."/>
            <person name="In 'T Zandt M."/>
            <person name="Frank J."/>
            <person name="Reimann J."/>
            <person name="Jetten M.S.M."/>
            <person name="Welte C.U."/>
        </authorList>
    </citation>
    <scope>NUCLEOTIDE SEQUENCE [LARGE SCALE GENOMIC DNA]</scope>
    <source>
        <strain evidence="7">SB12</strain>
    </source>
</reference>
<evidence type="ECO:0000256" key="1">
    <source>
        <dbReference type="ARBA" id="ARBA00001974"/>
    </source>
</evidence>
<comment type="cofactor">
    <cofactor evidence="1 6">
        <name>FAD</name>
        <dbReference type="ChEBI" id="CHEBI:57692"/>
    </cofactor>
</comment>
<dbReference type="InterPro" id="IPR003171">
    <property type="entry name" value="Mehydrof_redctse-like"/>
</dbReference>
<keyword evidence="5 6" id="KW-0560">Oxidoreductase</keyword>
<dbReference type="Proteomes" id="UP000460298">
    <property type="component" value="Unassembled WGS sequence"/>
</dbReference>
<dbReference type="UniPathway" id="UPA00193"/>
<evidence type="ECO:0000313" key="8">
    <source>
        <dbReference type="Proteomes" id="UP000460298"/>
    </source>
</evidence>
<comment type="pathway">
    <text evidence="2 6">One-carbon metabolism; tetrahydrofolate interconversion.</text>
</comment>
<evidence type="ECO:0000256" key="4">
    <source>
        <dbReference type="ARBA" id="ARBA00022827"/>
    </source>
</evidence>